<dbReference type="Proteomes" id="UP000005744">
    <property type="component" value="Unassembled WGS sequence"/>
</dbReference>
<accession>I3CGE1</accession>
<proteinExistence type="predicted"/>
<dbReference type="STRING" id="395493.BegalDRAFT_1810"/>
<organism evidence="1 2">
    <name type="scientific">Beggiatoa alba B18LD</name>
    <dbReference type="NCBI Taxonomy" id="395493"/>
    <lineage>
        <taxon>Bacteria</taxon>
        <taxon>Pseudomonadati</taxon>
        <taxon>Pseudomonadota</taxon>
        <taxon>Gammaproteobacteria</taxon>
        <taxon>Thiotrichales</taxon>
        <taxon>Thiotrichaceae</taxon>
        <taxon>Beggiatoa</taxon>
    </lineage>
</organism>
<evidence type="ECO:0000313" key="2">
    <source>
        <dbReference type="Proteomes" id="UP000005744"/>
    </source>
</evidence>
<protein>
    <submittedName>
        <fullName evidence="1">Uncharacterized protein</fullName>
    </submittedName>
</protein>
<dbReference type="HOGENOM" id="CLU_3247794_0_0_6"/>
<keyword evidence="2" id="KW-1185">Reference proteome</keyword>
<evidence type="ECO:0000313" key="1">
    <source>
        <dbReference type="EMBL" id="EIJ42684.1"/>
    </source>
</evidence>
<reference evidence="1 2" key="1">
    <citation type="submission" date="2011-11" db="EMBL/GenBank/DDBJ databases">
        <title>Improved High-Quality Draft sequence of Beggiatoa alba B18lD.</title>
        <authorList>
            <consortium name="US DOE Joint Genome Institute"/>
            <person name="Lucas S."/>
            <person name="Han J."/>
            <person name="Lapidus A."/>
            <person name="Cheng J.-F."/>
            <person name="Goodwin L."/>
            <person name="Pitluck S."/>
            <person name="Peters L."/>
            <person name="Mikhailova N."/>
            <person name="Held B."/>
            <person name="Detter J.C."/>
            <person name="Han C."/>
            <person name="Tapia R."/>
            <person name="Land M."/>
            <person name="Hauser L."/>
            <person name="Kyrpides N."/>
            <person name="Ivanova N."/>
            <person name="Pagani I."/>
            <person name="Samuel K."/>
            <person name="Teske A."/>
            <person name="Mueller J."/>
            <person name="Woyke T."/>
        </authorList>
    </citation>
    <scope>NUCLEOTIDE SEQUENCE [LARGE SCALE GENOMIC DNA]</scope>
    <source>
        <strain evidence="1 2">B18LD</strain>
    </source>
</reference>
<sequence length="42" mass="4958">MLFMLSLIKKFNQIYVVYIVNLIDIKQPPIEASLQIVKICYN</sequence>
<name>I3CGE1_9GAMM</name>
<gene>
    <name evidence="1" type="ORF">BegalDRAFT_1810</name>
</gene>
<dbReference type="EMBL" id="JH600070">
    <property type="protein sequence ID" value="EIJ42684.1"/>
    <property type="molecule type" value="Genomic_DNA"/>
</dbReference>
<dbReference type="AlphaFoldDB" id="I3CGE1"/>